<dbReference type="AlphaFoldDB" id="A0A176XG74"/>
<accession>A0A176XG74</accession>
<dbReference type="InterPro" id="IPR047640">
    <property type="entry name" value="RpiR-like"/>
</dbReference>
<dbReference type="EMBL" id="LXPS01000006">
    <property type="protein sequence ID" value="OAE48376.1"/>
    <property type="molecule type" value="Genomic_DNA"/>
</dbReference>
<dbReference type="PANTHER" id="PTHR30514">
    <property type="entry name" value="GLUCOKINASE"/>
    <property type="match status" value="1"/>
</dbReference>
<dbReference type="InterPro" id="IPR046348">
    <property type="entry name" value="SIS_dom_sf"/>
</dbReference>
<comment type="caution">
    <text evidence="2">The sequence shown here is derived from an EMBL/GenBank/DDBJ whole genome shotgun (WGS) entry which is preliminary data.</text>
</comment>
<feature type="domain" description="HTH rpiR-type" evidence="1">
    <location>
        <begin position="7"/>
        <end position="84"/>
    </location>
</feature>
<proteinExistence type="predicted"/>
<dbReference type="InterPro" id="IPR000281">
    <property type="entry name" value="HTH_RpiR"/>
</dbReference>
<dbReference type="GO" id="GO:0003677">
    <property type="term" value="F:DNA binding"/>
    <property type="evidence" value="ECO:0007669"/>
    <property type="project" value="InterPro"/>
</dbReference>
<dbReference type="Proteomes" id="UP000077098">
    <property type="component" value="Unassembled WGS sequence"/>
</dbReference>
<dbReference type="InterPro" id="IPR036388">
    <property type="entry name" value="WH-like_DNA-bd_sf"/>
</dbReference>
<dbReference type="SUPFAM" id="SSF46689">
    <property type="entry name" value="Homeodomain-like"/>
    <property type="match status" value="1"/>
</dbReference>
<organism evidence="2 3">
    <name type="scientific">Agrobacterium tumefaciens</name>
    <dbReference type="NCBI Taxonomy" id="358"/>
    <lineage>
        <taxon>Bacteria</taxon>
        <taxon>Pseudomonadati</taxon>
        <taxon>Pseudomonadota</taxon>
        <taxon>Alphaproteobacteria</taxon>
        <taxon>Hyphomicrobiales</taxon>
        <taxon>Rhizobiaceae</taxon>
        <taxon>Rhizobium/Agrobacterium group</taxon>
        <taxon>Agrobacterium</taxon>
        <taxon>Agrobacterium tumefaciens complex</taxon>
    </lineage>
</organism>
<dbReference type="SUPFAM" id="SSF53697">
    <property type="entry name" value="SIS domain"/>
    <property type="match status" value="1"/>
</dbReference>
<gene>
    <name evidence="2" type="ORF">A7J57_22085</name>
</gene>
<name>A0A176XG74_AGRTU</name>
<sequence length="288" mass="31827">MSDDNHMVLRDRFQQHKPKLSRSELAVAEYLLATPIDVLIFESAEDIASKSGTSDATVIRAARRLGFTGLPELKRLSSRNMAKSVPTTERLSQRFRATGDDLGRIKKRIFSTAHEIMTSCEEKLEIDSLANAIQFLDAADTVWCLGMGRSEVEARHCATALSRVGLRTRHSGSSGFSLANELVDLRQEDVVILFHVARDTAELRLIVNQVSDIGCRVILVCGVQLTELYRDRASAVLTCVGSAAGLASWTLGAVVTSDILAYCIATRNQDRALKSRKRLARLREQIPQ</sequence>
<dbReference type="Gene3D" id="1.10.10.10">
    <property type="entry name" value="Winged helix-like DNA-binding domain superfamily/Winged helix DNA-binding domain"/>
    <property type="match status" value="1"/>
</dbReference>
<dbReference type="PANTHER" id="PTHR30514:SF1">
    <property type="entry name" value="HTH-TYPE TRANSCRIPTIONAL REGULATOR HEXR-RELATED"/>
    <property type="match status" value="1"/>
</dbReference>
<evidence type="ECO:0000313" key="3">
    <source>
        <dbReference type="Proteomes" id="UP000077098"/>
    </source>
</evidence>
<dbReference type="PROSITE" id="PS51071">
    <property type="entry name" value="HTH_RPIR"/>
    <property type="match status" value="1"/>
</dbReference>
<reference evidence="2 3" key="1">
    <citation type="submission" date="2016-05" db="EMBL/GenBank/DDBJ databases">
        <authorList>
            <person name="Lavstsen T."/>
            <person name="Jespersen J.S."/>
        </authorList>
    </citation>
    <scope>NUCLEOTIDE SEQUENCE [LARGE SCALE GENOMIC DNA]</scope>
    <source>
        <strain evidence="2 3">KCJ1736</strain>
    </source>
</reference>
<dbReference type="Gene3D" id="3.40.50.10490">
    <property type="entry name" value="Glucose-6-phosphate isomerase like protein, domain 1"/>
    <property type="match status" value="1"/>
</dbReference>
<dbReference type="Pfam" id="PF01418">
    <property type="entry name" value="HTH_6"/>
    <property type="match status" value="1"/>
</dbReference>
<evidence type="ECO:0000313" key="2">
    <source>
        <dbReference type="EMBL" id="OAE48376.1"/>
    </source>
</evidence>
<protein>
    <submittedName>
        <fullName evidence="2">Transcriptional regulator</fullName>
    </submittedName>
</protein>
<dbReference type="GO" id="GO:0003700">
    <property type="term" value="F:DNA-binding transcription factor activity"/>
    <property type="evidence" value="ECO:0007669"/>
    <property type="project" value="InterPro"/>
</dbReference>
<dbReference type="GO" id="GO:1901135">
    <property type="term" value="P:carbohydrate derivative metabolic process"/>
    <property type="evidence" value="ECO:0007669"/>
    <property type="project" value="InterPro"/>
</dbReference>
<evidence type="ECO:0000259" key="1">
    <source>
        <dbReference type="PROSITE" id="PS51071"/>
    </source>
</evidence>
<dbReference type="GO" id="GO:0097367">
    <property type="term" value="F:carbohydrate derivative binding"/>
    <property type="evidence" value="ECO:0007669"/>
    <property type="project" value="InterPro"/>
</dbReference>
<dbReference type="InterPro" id="IPR009057">
    <property type="entry name" value="Homeodomain-like_sf"/>
</dbReference>
<dbReference type="RefSeq" id="WP_063947877.1">
    <property type="nucleotide sequence ID" value="NZ_LXPS01000006.1"/>
</dbReference>